<evidence type="ECO:0000256" key="1">
    <source>
        <dbReference type="PROSITE-ProRule" id="PRU00042"/>
    </source>
</evidence>
<evidence type="ECO:0000256" key="2">
    <source>
        <dbReference type="SAM" id="MobiDB-lite"/>
    </source>
</evidence>
<dbReference type="InterPro" id="IPR036236">
    <property type="entry name" value="Znf_C2H2_sf"/>
</dbReference>
<feature type="region of interest" description="Disordered" evidence="2">
    <location>
        <begin position="19"/>
        <end position="80"/>
    </location>
</feature>
<dbReference type="AlphaFoldDB" id="W4KJ26"/>
<dbReference type="RefSeq" id="XP_009542171.1">
    <property type="nucleotide sequence ID" value="XM_009543876.1"/>
</dbReference>
<keyword evidence="5" id="KW-1185">Reference proteome</keyword>
<feature type="compositionally biased region" description="Polar residues" evidence="2">
    <location>
        <begin position="180"/>
        <end position="192"/>
    </location>
</feature>
<dbReference type="PROSITE" id="PS00028">
    <property type="entry name" value="ZINC_FINGER_C2H2_1"/>
    <property type="match status" value="1"/>
</dbReference>
<dbReference type="HOGENOM" id="CLU_1475342_0_0_1"/>
<dbReference type="Proteomes" id="UP000030671">
    <property type="component" value="Unassembled WGS sequence"/>
</dbReference>
<feature type="compositionally biased region" description="Polar residues" evidence="2">
    <location>
        <begin position="19"/>
        <end position="42"/>
    </location>
</feature>
<keyword evidence="1" id="KW-0863">Zinc-finger</keyword>
<dbReference type="GO" id="GO:0008270">
    <property type="term" value="F:zinc ion binding"/>
    <property type="evidence" value="ECO:0007669"/>
    <property type="project" value="UniProtKB-KW"/>
</dbReference>
<feature type="compositionally biased region" description="Basic and acidic residues" evidence="2">
    <location>
        <begin position="142"/>
        <end position="164"/>
    </location>
</feature>
<dbReference type="SUPFAM" id="SSF57667">
    <property type="entry name" value="beta-beta-alpha zinc fingers"/>
    <property type="match status" value="1"/>
</dbReference>
<dbReference type="Gene3D" id="3.30.160.60">
    <property type="entry name" value="Classic Zinc Finger"/>
    <property type="match status" value="1"/>
</dbReference>
<name>W4KJ26_HETIT</name>
<dbReference type="GeneID" id="20665726"/>
<keyword evidence="1" id="KW-0479">Metal-binding</keyword>
<sequence>MDADRKLNRSVFFGELCSWSTSSSPGSALQGTNSKSTTSTYRVENPTGEPVPEAVPQFFGGLSTATPRKEEENTQKRKSANPHVCEECNLWLSCASDMARHKASRDHGNPAKFKCGDCGALFFRKDAVYRHKRDHCMSRNRRNGDDHGDGRRDGPSQDPGRDIPEGGGGGMGPMGGRMFSWQSRSVKIGQNG</sequence>
<evidence type="ECO:0000313" key="4">
    <source>
        <dbReference type="EMBL" id="ETW85305.1"/>
    </source>
</evidence>
<gene>
    <name evidence="4" type="ORF">HETIRDRAFT_101007</name>
</gene>
<dbReference type="OrthoDB" id="40579at2759"/>
<feature type="compositionally biased region" description="Gly residues" evidence="2">
    <location>
        <begin position="165"/>
        <end position="175"/>
    </location>
</feature>
<keyword evidence="1" id="KW-0862">Zinc</keyword>
<protein>
    <recommendedName>
        <fullName evidence="3">C2H2-type domain-containing protein</fullName>
    </recommendedName>
</protein>
<organism evidence="4 5">
    <name type="scientific">Heterobasidion irregulare (strain TC 32-1)</name>
    <dbReference type="NCBI Taxonomy" id="747525"/>
    <lineage>
        <taxon>Eukaryota</taxon>
        <taxon>Fungi</taxon>
        <taxon>Dikarya</taxon>
        <taxon>Basidiomycota</taxon>
        <taxon>Agaricomycotina</taxon>
        <taxon>Agaricomycetes</taxon>
        <taxon>Russulales</taxon>
        <taxon>Bondarzewiaceae</taxon>
        <taxon>Heterobasidion</taxon>
        <taxon>Heterobasidion annosum species complex</taxon>
    </lineage>
</organism>
<proteinExistence type="predicted"/>
<reference evidence="4 5" key="1">
    <citation type="journal article" date="2012" name="New Phytol.">
        <title>Insight into trade-off between wood decay and parasitism from the genome of a fungal forest pathogen.</title>
        <authorList>
            <person name="Olson A."/>
            <person name="Aerts A."/>
            <person name="Asiegbu F."/>
            <person name="Belbahri L."/>
            <person name="Bouzid O."/>
            <person name="Broberg A."/>
            <person name="Canback B."/>
            <person name="Coutinho P.M."/>
            <person name="Cullen D."/>
            <person name="Dalman K."/>
            <person name="Deflorio G."/>
            <person name="van Diepen L.T."/>
            <person name="Dunand C."/>
            <person name="Duplessis S."/>
            <person name="Durling M."/>
            <person name="Gonthier P."/>
            <person name="Grimwood J."/>
            <person name="Fossdal C.G."/>
            <person name="Hansson D."/>
            <person name="Henrissat B."/>
            <person name="Hietala A."/>
            <person name="Himmelstrand K."/>
            <person name="Hoffmeister D."/>
            <person name="Hogberg N."/>
            <person name="James T.Y."/>
            <person name="Karlsson M."/>
            <person name="Kohler A."/>
            <person name="Kues U."/>
            <person name="Lee Y.H."/>
            <person name="Lin Y.C."/>
            <person name="Lind M."/>
            <person name="Lindquist E."/>
            <person name="Lombard V."/>
            <person name="Lucas S."/>
            <person name="Lunden K."/>
            <person name="Morin E."/>
            <person name="Murat C."/>
            <person name="Park J."/>
            <person name="Raffaello T."/>
            <person name="Rouze P."/>
            <person name="Salamov A."/>
            <person name="Schmutz J."/>
            <person name="Solheim H."/>
            <person name="Stahlberg J."/>
            <person name="Velez H."/>
            <person name="de Vries R.P."/>
            <person name="Wiebenga A."/>
            <person name="Woodward S."/>
            <person name="Yakovlev I."/>
            <person name="Garbelotto M."/>
            <person name="Martin F."/>
            <person name="Grigoriev I.V."/>
            <person name="Stenlid J."/>
        </authorList>
    </citation>
    <scope>NUCLEOTIDE SEQUENCE [LARGE SCALE GENOMIC DNA]</scope>
    <source>
        <strain evidence="4 5">TC 32-1</strain>
    </source>
</reference>
<dbReference type="InterPro" id="IPR013087">
    <property type="entry name" value="Znf_C2H2_type"/>
</dbReference>
<dbReference type="InParanoid" id="W4KJ26"/>
<feature type="region of interest" description="Disordered" evidence="2">
    <location>
        <begin position="137"/>
        <end position="192"/>
    </location>
</feature>
<feature type="domain" description="C2H2-type" evidence="3">
    <location>
        <begin position="113"/>
        <end position="140"/>
    </location>
</feature>
<dbReference type="SMART" id="SM00355">
    <property type="entry name" value="ZnF_C2H2"/>
    <property type="match status" value="2"/>
</dbReference>
<evidence type="ECO:0000313" key="5">
    <source>
        <dbReference type="Proteomes" id="UP000030671"/>
    </source>
</evidence>
<evidence type="ECO:0000259" key="3">
    <source>
        <dbReference type="PROSITE" id="PS50157"/>
    </source>
</evidence>
<dbReference type="EMBL" id="KI925455">
    <property type="protein sequence ID" value="ETW85305.1"/>
    <property type="molecule type" value="Genomic_DNA"/>
</dbReference>
<dbReference type="KEGG" id="hir:HETIRDRAFT_101007"/>
<accession>W4KJ26</accession>
<dbReference type="PROSITE" id="PS50157">
    <property type="entry name" value="ZINC_FINGER_C2H2_2"/>
    <property type="match status" value="1"/>
</dbReference>